<feature type="domain" description="Phospholipid/glycerol acyltransferase" evidence="4">
    <location>
        <begin position="46"/>
        <end position="158"/>
    </location>
</feature>
<dbReference type="InterPro" id="IPR002123">
    <property type="entry name" value="Plipid/glycerol_acylTrfase"/>
</dbReference>
<comment type="pathway">
    <text evidence="1">Lipid metabolism.</text>
</comment>
<dbReference type="PANTHER" id="PTHR10434:SF9">
    <property type="entry name" value="PHOSPHOLIPID_GLYCEROL ACYLTRANSFERASE DOMAIN-CONTAINING PROTEIN"/>
    <property type="match status" value="1"/>
</dbReference>
<dbReference type="Proteomes" id="UP001589813">
    <property type="component" value="Unassembled WGS sequence"/>
</dbReference>
<evidence type="ECO:0000259" key="4">
    <source>
        <dbReference type="SMART" id="SM00563"/>
    </source>
</evidence>
<evidence type="ECO:0000256" key="1">
    <source>
        <dbReference type="ARBA" id="ARBA00005189"/>
    </source>
</evidence>
<accession>A0ABV6BHS6</accession>
<dbReference type="PANTHER" id="PTHR10434">
    <property type="entry name" value="1-ACYL-SN-GLYCEROL-3-PHOSPHATE ACYLTRANSFERASE"/>
    <property type="match status" value="1"/>
</dbReference>
<proteinExistence type="predicted"/>
<protein>
    <submittedName>
        <fullName evidence="5">Lysophospholipid acyltransferase family protein</fullName>
    </submittedName>
</protein>
<dbReference type="SUPFAM" id="SSF69593">
    <property type="entry name" value="Glycerol-3-phosphate (1)-acyltransferase"/>
    <property type="match status" value="1"/>
</dbReference>
<evidence type="ECO:0000256" key="2">
    <source>
        <dbReference type="ARBA" id="ARBA00022679"/>
    </source>
</evidence>
<gene>
    <name evidence="5" type="ORF">ACFFJP_19160</name>
</gene>
<evidence type="ECO:0000313" key="5">
    <source>
        <dbReference type="EMBL" id="MFC0050415.1"/>
    </source>
</evidence>
<comment type="caution">
    <text evidence="5">The sequence shown here is derived from an EMBL/GenBank/DDBJ whole genome shotgun (WGS) entry which is preliminary data.</text>
</comment>
<name>A0ABV6BHS6_9GAMM</name>
<sequence length="196" mass="22174">MSLRLPELAPALPRHGSARAQRLGYWILLRLGWQVRGNLPDLPKLVAAVAPHTSNWDFIVAFAASLALGVKISFLGKHSIFIWPVRNFLLRFGGIPVERSQRHGIVPQLVETFQREPALLLGIAPEGTRKKVAQWKSGFWHIAKQANVPIQLIGLDFKTKSVVFGPLLQPGESFDVDYPQMREFFTEMQPRFPQNF</sequence>
<dbReference type="RefSeq" id="WP_377248146.1">
    <property type="nucleotide sequence ID" value="NZ_JBHLXP010000005.1"/>
</dbReference>
<reference evidence="5 6" key="1">
    <citation type="submission" date="2024-09" db="EMBL/GenBank/DDBJ databases">
        <authorList>
            <person name="Sun Q."/>
            <person name="Mori K."/>
        </authorList>
    </citation>
    <scope>NUCLEOTIDE SEQUENCE [LARGE SCALE GENOMIC DNA]</scope>
    <source>
        <strain evidence="5 6">KCTC 23315</strain>
    </source>
</reference>
<keyword evidence="6" id="KW-1185">Reference proteome</keyword>
<dbReference type="Pfam" id="PF01553">
    <property type="entry name" value="Acyltransferase"/>
    <property type="match status" value="1"/>
</dbReference>
<evidence type="ECO:0000256" key="3">
    <source>
        <dbReference type="ARBA" id="ARBA00023315"/>
    </source>
</evidence>
<dbReference type="CDD" id="cd07988">
    <property type="entry name" value="LPLAT_ABO13168-like"/>
    <property type="match status" value="1"/>
</dbReference>
<organism evidence="5 6">
    <name type="scientific">Rheinheimera tilapiae</name>
    <dbReference type="NCBI Taxonomy" id="875043"/>
    <lineage>
        <taxon>Bacteria</taxon>
        <taxon>Pseudomonadati</taxon>
        <taxon>Pseudomonadota</taxon>
        <taxon>Gammaproteobacteria</taxon>
        <taxon>Chromatiales</taxon>
        <taxon>Chromatiaceae</taxon>
        <taxon>Rheinheimera</taxon>
    </lineage>
</organism>
<evidence type="ECO:0000313" key="6">
    <source>
        <dbReference type="Proteomes" id="UP001589813"/>
    </source>
</evidence>
<keyword evidence="2" id="KW-0808">Transferase</keyword>
<dbReference type="EMBL" id="JBHLXP010000005">
    <property type="protein sequence ID" value="MFC0050415.1"/>
    <property type="molecule type" value="Genomic_DNA"/>
</dbReference>
<keyword evidence="3 5" id="KW-0012">Acyltransferase</keyword>
<dbReference type="SMART" id="SM00563">
    <property type="entry name" value="PlsC"/>
    <property type="match status" value="1"/>
</dbReference>
<dbReference type="GO" id="GO:0016746">
    <property type="term" value="F:acyltransferase activity"/>
    <property type="evidence" value="ECO:0007669"/>
    <property type="project" value="UniProtKB-KW"/>
</dbReference>